<proteinExistence type="predicted"/>
<comment type="caution">
    <text evidence="2">The sequence shown here is derived from an EMBL/GenBank/DDBJ whole genome shotgun (WGS) entry which is preliminary data.</text>
</comment>
<evidence type="ECO:0000256" key="1">
    <source>
        <dbReference type="SAM" id="MobiDB-lite"/>
    </source>
</evidence>
<organism evidence="2 3">
    <name type="scientific">Rhodococcus globerulus</name>
    <dbReference type="NCBI Taxonomy" id="33008"/>
    <lineage>
        <taxon>Bacteria</taxon>
        <taxon>Bacillati</taxon>
        <taxon>Actinomycetota</taxon>
        <taxon>Actinomycetes</taxon>
        <taxon>Mycobacteriales</taxon>
        <taxon>Nocardiaceae</taxon>
        <taxon>Rhodococcus</taxon>
    </lineage>
</organism>
<evidence type="ECO:0000313" key="2">
    <source>
        <dbReference type="EMBL" id="MDV6270793.1"/>
    </source>
</evidence>
<sequence length="57" mass="6160">MKHLALDEIQITPAAEPAPASSSEGFAFIAREGRALQVDLLVGAEDSRSTPRVRRAR</sequence>
<gene>
    <name evidence="2" type="ORF">R3Q16_29615</name>
</gene>
<keyword evidence="3" id="KW-1185">Reference proteome</keyword>
<evidence type="ECO:0000313" key="3">
    <source>
        <dbReference type="Proteomes" id="UP001185927"/>
    </source>
</evidence>
<dbReference type="Proteomes" id="UP001185927">
    <property type="component" value="Unassembled WGS sequence"/>
</dbReference>
<feature type="region of interest" description="Disordered" evidence="1">
    <location>
        <begin position="1"/>
        <end position="22"/>
    </location>
</feature>
<accession>A0ABU4C2S1</accession>
<dbReference type="RefSeq" id="WP_317545216.1">
    <property type="nucleotide sequence ID" value="NZ_JAWLKB010000024.1"/>
</dbReference>
<name>A0ABU4C2S1_RHOGO</name>
<dbReference type="EMBL" id="JAWLKB010000024">
    <property type="protein sequence ID" value="MDV6270793.1"/>
    <property type="molecule type" value="Genomic_DNA"/>
</dbReference>
<feature type="compositionally biased region" description="Low complexity" evidence="1">
    <location>
        <begin position="13"/>
        <end position="22"/>
    </location>
</feature>
<reference evidence="2 3" key="1">
    <citation type="submission" date="2023-10" db="EMBL/GenBank/DDBJ databases">
        <title>Development of a sustainable strategy for remediation of hydrocarbon-contaminated territories based on the waste exchange concept.</title>
        <authorList>
            <person name="Krivoruchko A."/>
        </authorList>
    </citation>
    <scope>NUCLEOTIDE SEQUENCE [LARGE SCALE GENOMIC DNA]</scope>
    <source>
        <strain evidence="2 3">IEGM 1203</strain>
    </source>
</reference>
<protein>
    <submittedName>
        <fullName evidence="2">Uncharacterized protein</fullName>
    </submittedName>
</protein>